<dbReference type="PANTHER" id="PTHR33608">
    <property type="entry name" value="BLL2464 PROTEIN"/>
    <property type="match status" value="1"/>
</dbReference>
<dbReference type="InterPro" id="IPR036465">
    <property type="entry name" value="vWFA_dom_sf"/>
</dbReference>
<evidence type="ECO:0000313" key="2">
    <source>
        <dbReference type="EMBL" id="MDQ8193211.1"/>
    </source>
</evidence>
<dbReference type="Pfam" id="PF01882">
    <property type="entry name" value="DUF58"/>
    <property type="match status" value="1"/>
</dbReference>
<name>A0ABU1AEK1_9BACT</name>
<dbReference type="Gene3D" id="3.40.50.410">
    <property type="entry name" value="von Willebrand factor, type A domain"/>
    <property type="match status" value="1"/>
</dbReference>
<dbReference type="Proteomes" id="UP001243717">
    <property type="component" value="Unassembled WGS sequence"/>
</dbReference>
<evidence type="ECO:0000313" key="3">
    <source>
        <dbReference type="Proteomes" id="UP001243717"/>
    </source>
</evidence>
<sequence>MNTADIIKKVRRLEIRTRRLVTDSVTGAYYSSFKGRGMDFEEVREYAIGDDVRTIDWNVSAKMDRPFVKVFREERELTLMLLVDLSASGVFGSVDQSKRERAAEIASVIAFSASQNNDKVGLLLYTDEVEHYIPPKKGRRHILRVIRDLLFYSPRGKGTRHKVALDYLNRVQRRKCVIFLLSDFMENEHSPLNAKDTALYTSLALTHQRHDLVSIALSDPREYELPEVGLITLEDAETGELVEIDTSSRSVRERYKQRAQERRIDFQTNMRKKGLDWIEARTDQPYLPALRQLFARRASRH</sequence>
<dbReference type="SUPFAM" id="SSF53300">
    <property type="entry name" value="vWA-like"/>
    <property type="match status" value="1"/>
</dbReference>
<gene>
    <name evidence="2" type="ORF">QEH59_02155</name>
</gene>
<dbReference type="InterPro" id="IPR002881">
    <property type="entry name" value="DUF58"/>
</dbReference>
<evidence type="ECO:0000259" key="1">
    <source>
        <dbReference type="Pfam" id="PF01882"/>
    </source>
</evidence>
<dbReference type="EMBL" id="JARXIC010000002">
    <property type="protein sequence ID" value="MDQ8193211.1"/>
    <property type="molecule type" value="Genomic_DNA"/>
</dbReference>
<organism evidence="2 3">
    <name type="scientific">Thalassobacterium sedimentorum</name>
    <dbReference type="NCBI Taxonomy" id="3041258"/>
    <lineage>
        <taxon>Bacteria</taxon>
        <taxon>Pseudomonadati</taxon>
        <taxon>Verrucomicrobiota</taxon>
        <taxon>Opitutia</taxon>
        <taxon>Puniceicoccales</taxon>
        <taxon>Coraliomargaritaceae</taxon>
        <taxon>Thalassobacterium</taxon>
    </lineage>
</organism>
<protein>
    <submittedName>
        <fullName evidence="2">DUF58 domain-containing protein</fullName>
    </submittedName>
</protein>
<dbReference type="RefSeq" id="WP_308983716.1">
    <property type="nucleotide sequence ID" value="NZ_JARXIC010000002.1"/>
</dbReference>
<keyword evidence="3" id="KW-1185">Reference proteome</keyword>
<comment type="caution">
    <text evidence="2">The sequence shown here is derived from an EMBL/GenBank/DDBJ whole genome shotgun (WGS) entry which is preliminary data.</text>
</comment>
<dbReference type="PANTHER" id="PTHR33608:SF6">
    <property type="entry name" value="BLL2464 PROTEIN"/>
    <property type="match status" value="1"/>
</dbReference>
<accession>A0ABU1AEK1</accession>
<reference evidence="2 3" key="1">
    <citation type="submission" date="2023-04" db="EMBL/GenBank/DDBJ databases">
        <title>A novel bacteria isolated from coastal sediment.</title>
        <authorList>
            <person name="Liu X.-J."/>
            <person name="Du Z.-J."/>
        </authorList>
    </citation>
    <scope>NUCLEOTIDE SEQUENCE [LARGE SCALE GENOMIC DNA]</scope>
    <source>
        <strain evidence="2 3">SDUM461004</strain>
    </source>
</reference>
<proteinExistence type="predicted"/>
<feature type="domain" description="DUF58" evidence="1">
    <location>
        <begin position="42"/>
        <end position="263"/>
    </location>
</feature>